<dbReference type="AlphaFoldDB" id="A0A0C9TVY2"/>
<dbReference type="HOGENOM" id="CLU_781130_0_0_1"/>
<protein>
    <submittedName>
        <fullName evidence="2">Uncharacterized protein</fullName>
    </submittedName>
</protein>
<organism evidence="2 3">
    <name type="scientific">Sphaerobolus stellatus (strain SS14)</name>
    <dbReference type="NCBI Taxonomy" id="990650"/>
    <lineage>
        <taxon>Eukaryota</taxon>
        <taxon>Fungi</taxon>
        <taxon>Dikarya</taxon>
        <taxon>Basidiomycota</taxon>
        <taxon>Agaricomycotina</taxon>
        <taxon>Agaricomycetes</taxon>
        <taxon>Phallomycetidae</taxon>
        <taxon>Geastrales</taxon>
        <taxon>Sphaerobolaceae</taxon>
        <taxon>Sphaerobolus</taxon>
    </lineage>
</organism>
<name>A0A0C9TVY2_SPHS4</name>
<gene>
    <name evidence="2" type="ORF">M422DRAFT_273033</name>
</gene>
<proteinExistence type="predicted"/>
<evidence type="ECO:0000313" key="2">
    <source>
        <dbReference type="EMBL" id="KIJ25944.1"/>
    </source>
</evidence>
<dbReference type="EMBL" id="KN837391">
    <property type="protein sequence ID" value="KIJ25944.1"/>
    <property type="molecule type" value="Genomic_DNA"/>
</dbReference>
<sequence>MFLQADYDTLVDLFKALPPSIPEQPSELTIPPVIDLNFYASEGVWAAFNKAMHAAFGDKLKGLQIREHRKGLEDTLKVIHWCLKALEREKNWNSVELVGLWLSALIEAVKATSSKTSSTNMQSSLAQARPHHNVKPNCELERRQALSNTNEVAKAAPTSEQVKKKYIYYNLDGEEVEEAVPVVVPVAEEASSDIEFEGSDLESSDMEQGPMDIENNELAVLLPCQTEPETKKSHKHAAAAKATEAIEKYQSKKCKHRPSKSKNKSDPPKTLTVEPAAKKPFLFLVFLTLFINSCQASVTGKKQPPIYLFFEVIENDENGQPGQPGDKFYQCYHGKHKILTVMKDMKSSQNGLITYLRNHFPQMYCLWEELKKRNSPPTLFEAQVAAKKIPSDSVKAIEHIKSLRDKLYSCALLNVQPAFELVGYYP</sequence>
<accession>A0A0C9TVY2</accession>
<feature type="region of interest" description="Disordered" evidence="1">
    <location>
        <begin position="250"/>
        <end position="272"/>
    </location>
</feature>
<evidence type="ECO:0000313" key="3">
    <source>
        <dbReference type="Proteomes" id="UP000054279"/>
    </source>
</evidence>
<reference evidence="2 3" key="1">
    <citation type="submission" date="2014-06" db="EMBL/GenBank/DDBJ databases">
        <title>Evolutionary Origins and Diversification of the Mycorrhizal Mutualists.</title>
        <authorList>
            <consortium name="DOE Joint Genome Institute"/>
            <consortium name="Mycorrhizal Genomics Consortium"/>
            <person name="Kohler A."/>
            <person name="Kuo A."/>
            <person name="Nagy L.G."/>
            <person name="Floudas D."/>
            <person name="Copeland A."/>
            <person name="Barry K.W."/>
            <person name="Cichocki N."/>
            <person name="Veneault-Fourrey C."/>
            <person name="LaButti K."/>
            <person name="Lindquist E.A."/>
            <person name="Lipzen A."/>
            <person name="Lundell T."/>
            <person name="Morin E."/>
            <person name="Murat C."/>
            <person name="Riley R."/>
            <person name="Ohm R."/>
            <person name="Sun H."/>
            <person name="Tunlid A."/>
            <person name="Henrissat B."/>
            <person name="Grigoriev I.V."/>
            <person name="Hibbett D.S."/>
            <person name="Martin F."/>
        </authorList>
    </citation>
    <scope>NUCLEOTIDE SEQUENCE [LARGE SCALE GENOMIC DNA]</scope>
    <source>
        <strain evidence="2 3">SS14</strain>
    </source>
</reference>
<evidence type="ECO:0000256" key="1">
    <source>
        <dbReference type="SAM" id="MobiDB-lite"/>
    </source>
</evidence>
<keyword evidence="3" id="KW-1185">Reference proteome</keyword>
<feature type="compositionally biased region" description="Basic residues" evidence="1">
    <location>
        <begin position="251"/>
        <end position="262"/>
    </location>
</feature>
<dbReference type="OrthoDB" id="3259181at2759"/>
<dbReference type="Proteomes" id="UP000054279">
    <property type="component" value="Unassembled WGS sequence"/>
</dbReference>